<evidence type="ECO:0000256" key="1">
    <source>
        <dbReference type="SAM" id="MobiDB-lite"/>
    </source>
</evidence>
<feature type="compositionally biased region" description="Pro residues" evidence="1">
    <location>
        <begin position="324"/>
        <end position="342"/>
    </location>
</feature>
<evidence type="ECO:0000259" key="2">
    <source>
        <dbReference type="PROSITE" id="PS51384"/>
    </source>
</evidence>
<feature type="compositionally biased region" description="Gly residues" evidence="1">
    <location>
        <begin position="381"/>
        <end position="391"/>
    </location>
</feature>
<dbReference type="PROSITE" id="PS51384">
    <property type="entry name" value="FAD_FR"/>
    <property type="match status" value="1"/>
</dbReference>
<comment type="caution">
    <text evidence="3">The sequence shown here is derived from an EMBL/GenBank/DDBJ whole genome shotgun (WGS) entry which is preliminary data.</text>
</comment>
<feature type="domain" description="FAD-binding FR-type" evidence="2">
    <location>
        <begin position="18"/>
        <end position="189"/>
    </location>
</feature>
<dbReference type="STRING" id="867903.ThesuDRAFT_00824"/>
<evidence type="ECO:0000313" key="3">
    <source>
        <dbReference type="EMBL" id="EKP95095.1"/>
    </source>
</evidence>
<dbReference type="InterPro" id="IPR039261">
    <property type="entry name" value="FNR_nucleotide-bd"/>
</dbReference>
<name>K6P208_9FIRM</name>
<dbReference type="PANTHER" id="PTHR43513">
    <property type="entry name" value="DIHYDROOROTATE DEHYDROGENASE B (NAD(+)), ELECTRON TRANSFER SUBUNIT"/>
    <property type="match status" value="1"/>
</dbReference>
<keyword evidence="4" id="KW-1185">Reference proteome</keyword>
<dbReference type="InterPro" id="IPR050353">
    <property type="entry name" value="PyrK_electron_transfer"/>
</dbReference>
<reference evidence="3" key="2">
    <citation type="submission" date="2012-10" db="EMBL/GenBank/DDBJ databases">
        <title>Improved high-quality draft of Thermaerobacter subterraneus C21, DSM 13965.</title>
        <authorList>
            <consortium name="DOE Joint Genome Institute"/>
            <person name="Eisen J."/>
            <person name="Huntemann M."/>
            <person name="Wei C.-L."/>
            <person name="Han J."/>
            <person name="Detter J.C."/>
            <person name="Han C."/>
            <person name="Tapia R."/>
            <person name="Chen A."/>
            <person name="Kyrpides N."/>
            <person name="Mavromatis K."/>
            <person name="Markowitz V."/>
            <person name="Szeto E."/>
            <person name="Ivanova N."/>
            <person name="Mikhailova N."/>
            <person name="Ovchinnikova G."/>
            <person name="Pagani I."/>
            <person name="Pati A."/>
            <person name="Goodwin L."/>
            <person name="Nordberg H.P."/>
            <person name="Cantor M.N."/>
            <person name="Hua S.X."/>
            <person name="Woyke T."/>
            <person name="Eisen J."/>
            <person name="Klenk H.-P."/>
        </authorList>
    </citation>
    <scope>NUCLEOTIDE SEQUENCE [LARGE SCALE GENOMIC DNA]</scope>
    <source>
        <strain evidence="3">DSM 13965</strain>
    </source>
</reference>
<feature type="compositionally biased region" description="Low complexity" evidence="1">
    <location>
        <begin position="265"/>
        <end position="283"/>
    </location>
</feature>
<feature type="compositionally biased region" description="Low complexity" evidence="1">
    <location>
        <begin position="202"/>
        <end position="211"/>
    </location>
</feature>
<feature type="compositionally biased region" description="Gly residues" evidence="1">
    <location>
        <begin position="92"/>
        <end position="102"/>
    </location>
</feature>
<evidence type="ECO:0000313" key="4">
    <source>
        <dbReference type="Proteomes" id="UP000005710"/>
    </source>
</evidence>
<dbReference type="GO" id="GO:0016491">
    <property type="term" value="F:oxidoreductase activity"/>
    <property type="evidence" value="ECO:0007669"/>
    <property type="project" value="InterPro"/>
</dbReference>
<dbReference type="Gene3D" id="2.10.240.10">
    <property type="entry name" value="Dihydroorotate dehydrogenase, electron transfer subunit"/>
    <property type="match status" value="1"/>
</dbReference>
<feature type="region of interest" description="Disordered" evidence="1">
    <location>
        <begin position="202"/>
        <end position="283"/>
    </location>
</feature>
<protein>
    <submittedName>
        <fullName evidence="3">Iron-sulfur protein, dihydroorotate dehydrogenase B family</fullName>
    </submittedName>
</protein>
<dbReference type="Gene3D" id="2.40.30.10">
    <property type="entry name" value="Translation factors"/>
    <property type="match status" value="1"/>
</dbReference>
<dbReference type="Proteomes" id="UP000005710">
    <property type="component" value="Unassembled WGS sequence"/>
</dbReference>
<feature type="region of interest" description="Disordered" evidence="1">
    <location>
        <begin position="381"/>
        <end position="400"/>
    </location>
</feature>
<dbReference type="eggNOG" id="COG0543">
    <property type="taxonomic scope" value="Bacteria"/>
</dbReference>
<dbReference type="SUPFAM" id="SSF52343">
    <property type="entry name" value="Ferredoxin reductase-like, C-terminal NADP-linked domain"/>
    <property type="match status" value="1"/>
</dbReference>
<dbReference type="EMBL" id="AENY02000002">
    <property type="protein sequence ID" value="EKP95095.1"/>
    <property type="molecule type" value="Genomic_DNA"/>
</dbReference>
<dbReference type="OrthoDB" id="9789468at2"/>
<dbReference type="RefSeq" id="WP_006903099.1">
    <property type="nucleotide sequence ID" value="NZ_JH976535.1"/>
</dbReference>
<dbReference type="InterPro" id="IPR017938">
    <property type="entry name" value="Riboflavin_synthase-like_b-brl"/>
</dbReference>
<feature type="region of interest" description="Disordered" evidence="1">
    <location>
        <begin position="70"/>
        <end position="134"/>
    </location>
</feature>
<dbReference type="InterPro" id="IPR019480">
    <property type="entry name" value="Dihydroorotate_DH_Fe-S-bd"/>
</dbReference>
<proteinExistence type="predicted"/>
<gene>
    <name evidence="3" type="ORF">ThesuDRAFT_00824</name>
</gene>
<dbReference type="InterPro" id="IPR037117">
    <property type="entry name" value="Dihydroorotate_DH_ele_sf"/>
</dbReference>
<dbReference type="SUPFAM" id="SSF63380">
    <property type="entry name" value="Riboflavin synthase domain-like"/>
    <property type="match status" value="1"/>
</dbReference>
<feature type="region of interest" description="Disordered" evidence="1">
    <location>
        <begin position="321"/>
        <end position="350"/>
    </location>
</feature>
<dbReference type="PANTHER" id="PTHR43513:SF3">
    <property type="entry name" value="DIHYDROOROTATE DEHYDROGENASE B (NAD(+)), ELECTRON TRANSFER SUBUNIT-RELATED"/>
    <property type="match status" value="1"/>
</dbReference>
<feature type="compositionally biased region" description="Pro residues" evidence="1">
    <location>
        <begin position="255"/>
        <end position="264"/>
    </location>
</feature>
<dbReference type="HOGENOM" id="CLU_549720_0_0_9"/>
<dbReference type="AlphaFoldDB" id="K6P208"/>
<dbReference type="InterPro" id="IPR017927">
    <property type="entry name" value="FAD-bd_FR_type"/>
</dbReference>
<accession>K6P208</accession>
<organism evidence="3 4">
    <name type="scientific">Thermaerobacter subterraneus DSM 13965</name>
    <dbReference type="NCBI Taxonomy" id="867903"/>
    <lineage>
        <taxon>Bacteria</taxon>
        <taxon>Bacillati</taxon>
        <taxon>Bacillota</taxon>
        <taxon>Clostridia</taxon>
        <taxon>Eubacteriales</taxon>
        <taxon>Clostridiales Family XVII. Incertae Sedis</taxon>
        <taxon>Thermaerobacter</taxon>
    </lineage>
</organism>
<reference evidence="3" key="1">
    <citation type="submission" date="2010-10" db="EMBL/GenBank/DDBJ databases">
        <authorList>
            <consortium name="US DOE Joint Genome Institute (JGI-PGF)"/>
            <person name="Lucas S."/>
            <person name="Copeland A."/>
            <person name="Lapidus A."/>
            <person name="Bruce D."/>
            <person name="Goodwin L."/>
            <person name="Pitluck S."/>
            <person name="Kyrpides N."/>
            <person name="Mavromatis K."/>
            <person name="Detter J.C."/>
            <person name="Han C."/>
            <person name="Land M."/>
            <person name="Hauser L."/>
            <person name="Markowitz V."/>
            <person name="Cheng J.-F."/>
            <person name="Hugenholtz P."/>
            <person name="Woyke T."/>
            <person name="Wu D."/>
            <person name="Pukall R."/>
            <person name="Wahrenburg C."/>
            <person name="Brambilla E."/>
            <person name="Klenk H.-P."/>
            <person name="Eisen J.A."/>
        </authorList>
    </citation>
    <scope>NUCLEOTIDE SEQUENCE [LARGE SCALE GENOMIC DNA]</scope>
    <source>
        <strain evidence="3">DSM 13965</strain>
    </source>
</reference>
<sequence>MNRAAEPYPGLQGGGFSPSRVLARVVETRWVAPGVAMTTLAEPALARRVEPLQFVQVLVPAAGWPLPAGSPLPPVPEAEPAGGTSGFAGDTGSSGGTAGDPGGLRVPGPSGHAGETGGPGPGMRPPVATGGTVGRPFLGRPFSVAGTDAEGGRITLVYRVIGPATAALASLPLGAGLVVLGPLGRPAPAGWTAGSRTAGSSAAAAATAAGREPGCGPGAAAPSESRCTPDIGAPAGPRRRPGVVEPAEPRCEPAAPQPADPQPAGPGRTPGTGAPSDPRCGPGAAAPRPLLLVAPGWQVLALRLLAARAQAAGVPVTVASVIEPRPPQPPVPSPSPERPAPVPASDGSDPAAALEAVWNGLSPAAPPLAFWAGSSSCWPGASGGEQAGGGRTSASGRNSEGGRTWLEALRAHPAVAGTAGPGRVVAAGPAPFLRGVQAALGGTAAEGFLVVDAYMPCGYGVCLGCAVPLHGPAGTVRYARACREGRWFPAREVILG</sequence>
<dbReference type="Pfam" id="PF10418">
    <property type="entry name" value="DHODB_Fe-S_bind"/>
    <property type="match status" value="1"/>
</dbReference>